<organism evidence="5 8">
    <name type="scientific">Enterocloster aldenensis</name>
    <dbReference type="NCBI Taxonomy" id="358742"/>
    <lineage>
        <taxon>Bacteria</taxon>
        <taxon>Bacillati</taxon>
        <taxon>Bacillota</taxon>
        <taxon>Clostridia</taxon>
        <taxon>Lachnospirales</taxon>
        <taxon>Lachnospiraceae</taxon>
        <taxon>Enterocloster</taxon>
    </lineage>
</organism>
<dbReference type="SUPFAM" id="SSF46785">
    <property type="entry name" value="Winged helix' DNA-binding domain"/>
    <property type="match status" value="1"/>
</dbReference>
<feature type="domain" description="HTH marR-type" evidence="4">
    <location>
        <begin position="3"/>
        <end position="138"/>
    </location>
</feature>
<dbReference type="GO" id="GO:0003677">
    <property type="term" value="F:DNA binding"/>
    <property type="evidence" value="ECO:0007669"/>
    <property type="project" value="UniProtKB-KW"/>
</dbReference>
<dbReference type="RefSeq" id="WP_117559176.1">
    <property type="nucleotide sequence ID" value="NZ_JAAITT010000052.1"/>
</dbReference>
<keyword evidence="3" id="KW-0804">Transcription</keyword>
<gene>
    <name evidence="6" type="ORF">G5B36_25150</name>
    <name evidence="5" type="ORF">L0N08_19385</name>
</gene>
<sequence>MAVNPTVRLIATLSNLIRRKIHSLDRIPGLTPVQDAVLHFILGRCREQDLFQKHVEEEFNLRRSTATELLKLMEKKGLIYREGVSYDARLKKIMPTDKGVMLEGQVLKDILEMERLVTKGIPEEELEAFIATGTKMMNNLK</sequence>
<evidence type="ECO:0000256" key="1">
    <source>
        <dbReference type="ARBA" id="ARBA00023015"/>
    </source>
</evidence>
<dbReference type="EMBL" id="JAAITT010000052">
    <property type="protein sequence ID" value="NSJ51961.1"/>
    <property type="molecule type" value="Genomic_DNA"/>
</dbReference>
<evidence type="ECO:0000313" key="5">
    <source>
        <dbReference type="EMBL" id="MCG4747595.1"/>
    </source>
</evidence>
<dbReference type="InterPro" id="IPR036390">
    <property type="entry name" value="WH_DNA-bd_sf"/>
</dbReference>
<evidence type="ECO:0000256" key="2">
    <source>
        <dbReference type="ARBA" id="ARBA00023125"/>
    </source>
</evidence>
<dbReference type="InterPro" id="IPR036388">
    <property type="entry name" value="WH-like_DNA-bd_sf"/>
</dbReference>
<evidence type="ECO:0000256" key="3">
    <source>
        <dbReference type="ARBA" id="ARBA00023163"/>
    </source>
</evidence>
<dbReference type="PANTHER" id="PTHR42756">
    <property type="entry name" value="TRANSCRIPTIONAL REGULATOR, MARR"/>
    <property type="match status" value="1"/>
</dbReference>
<dbReference type="Pfam" id="PF12802">
    <property type="entry name" value="MarR_2"/>
    <property type="match status" value="1"/>
</dbReference>
<dbReference type="Proteomes" id="UP000669239">
    <property type="component" value="Unassembled WGS sequence"/>
</dbReference>
<dbReference type="GO" id="GO:0003700">
    <property type="term" value="F:DNA-binding transcription factor activity"/>
    <property type="evidence" value="ECO:0007669"/>
    <property type="project" value="InterPro"/>
</dbReference>
<reference evidence="5" key="3">
    <citation type="submission" date="2022-01" db="EMBL/GenBank/DDBJ databases">
        <title>Collection of gut derived symbiotic bacterial strains cultured from healthy donors.</title>
        <authorList>
            <person name="Lin H."/>
            <person name="Kohout C."/>
            <person name="Waligurski E."/>
            <person name="Pamer E.G."/>
        </authorList>
    </citation>
    <scope>NUCLEOTIDE SEQUENCE</scope>
    <source>
        <strain evidence="5">DFI.6.55</strain>
    </source>
</reference>
<dbReference type="AlphaFoldDB" id="A0AAW5C0G3"/>
<dbReference type="Gene3D" id="1.10.10.10">
    <property type="entry name" value="Winged helix-like DNA-binding domain superfamily/Winged helix DNA-binding domain"/>
    <property type="match status" value="1"/>
</dbReference>
<dbReference type="EMBL" id="JAKNGE010000026">
    <property type="protein sequence ID" value="MCG4747595.1"/>
    <property type="molecule type" value="Genomic_DNA"/>
</dbReference>
<dbReference type="PANTHER" id="PTHR42756:SF1">
    <property type="entry name" value="TRANSCRIPTIONAL REPRESSOR OF EMRAB OPERON"/>
    <property type="match status" value="1"/>
</dbReference>
<keyword evidence="7" id="KW-1185">Reference proteome</keyword>
<keyword evidence="1" id="KW-0805">Transcription regulation</keyword>
<dbReference type="Proteomes" id="UP001299608">
    <property type="component" value="Unassembled WGS sequence"/>
</dbReference>
<comment type="caution">
    <text evidence="5">The sequence shown here is derived from an EMBL/GenBank/DDBJ whole genome shotgun (WGS) entry which is preliminary data.</text>
</comment>
<reference evidence="6 7" key="1">
    <citation type="journal article" date="2020" name="Cell Host Microbe">
        <title>Functional and Genomic Variation between Human-Derived Isolates of Lachnospiraceae Reveals Inter- and Intra-Species Diversity.</title>
        <authorList>
            <person name="Sorbara M.T."/>
            <person name="Littmann E.R."/>
            <person name="Fontana E."/>
            <person name="Moody T.U."/>
            <person name="Kohout C.E."/>
            <person name="Gjonbalaj M."/>
            <person name="Eaton V."/>
            <person name="Seok R."/>
            <person name="Leiner I.M."/>
            <person name="Pamer E.G."/>
        </authorList>
    </citation>
    <scope>NUCLEOTIDE SEQUENCE [LARGE SCALE GENOMIC DNA]</scope>
    <source>
        <strain evidence="6 7">MSK.1.17</strain>
    </source>
</reference>
<evidence type="ECO:0000313" key="7">
    <source>
        <dbReference type="Proteomes" id="UP000669239"/>
    </source>
</evidence>
<name>A0AAW5C0G3_9FIRM</name>
<evidence type="ECO:0000313" key="8">
    <source>
        <dbReference type="Proteomes" id="UP001299608"/>
    </source>
</evidence>
<evidence type="ECO:0000259" key="4">
    <source>
        <dbReference type="PROSITE" id="PS50995"/>
    </source>
</evidence>
<evidence type="ECO:0000313" key="6">
    <source>
        <dbReference type="EMBL" id="NSJ51961.1"/>
    </source>
</evidence>
<dbReference type="InterPro" id="IPR000835">
    <property type="entry name" value="HTH_MarR-typ"/>
</dbReference>
<dbReference type="PRINTS" id="PR00598">
    <property type="entry name" value="HTHMARR"/>
</dbReference>
<accession>A0AAW5C0G3</accession>
<keyword evidence="2" id="KW-0238">DNA-binding</keyword>
<dbReference type="PROSITE" id="PS50995">
    <property type="entry name" value="HTH_MARR_2"/>
    <property type="match status" value="1"/>
</dbReference>
<reference evidence="6" key="2">
    <citation type="submission" date="2020-02" db="EMBL/GenBank/DDBJ databases">
        <authorList>
            <person name="Littmann E."/>
            <person name="Sorbara M."/>
        </authorList>
    </citation>
    <scope>NUCLEOTIDE SEQUENCE</scope>
    <source>
        <strain evidence="6">MSK.1.17</strain>
    </source>
</reference>
<proteinExistence type="predicted"/>
<protein>
    <submittedName>
        <fullName evidence="5 6">Winged helix-turn-helix transcriptional regulator</fullName>
    </submittedName>
</protein>